<feature type="domain" description="Sm" evidence="11">
    <location>
        <begin position="5"/>
        <end position="77"/>
    </location>
</feature>
<name>A0ABQ8UPX6_9EUKA</name>
<evidence type="ECO:0000256" key="10">
    <source>
        <dbReference type="SAM" id="MobiDB-lite"/>
    </source>
</evidence>
<evidence type="ECO:0000256" key="7">
    <source>
        <dbReference type="ARBA" id="ARBA00023242"/>
    </source>
</evidence>
<dbReference type="InterPro" id="IPR027141">
    <property type="entry name" value="LSm4/Sm_D1/D3"/>
</dbReference>
<dbReference type="PROSITE" id="PS52002">
    <property type="entry name" value="SM"/>
    <property type="match status" value="1"/>
</dbReference>
<comment type="similarity">
    <text evidence="3 9">Belongs to the snRNP core protein family.</text>
</comment>
<gene>
    <name evidence="12" type="ORF">PAPYR_3121</name>
</gene>
<keyword evidence="6 9" id="KW-0508">mRNA splicing</keyword>
<comment type="caution">
    <text evidence="12">The sequence shown here is derived from an EMBL/GenBank/DDBJ whole genome shotgun (WGS) entry which is preliminary data.</text>
</comment>
<evidence type="ECO:0000256" key="6">
    <source>
        <dbReference type="ARBA" id="ARBA00023187"/>
    </source>
</evidence>
<dbReference type="SUPFAM" id="SSF50182">
    <property type="entry name" value="Sm-like ribonucleoproteins"/>
    <property type="match status" value="1"/>
</dbReference>
<dbReference type="Pfam" id="PF01423">
    <property type="entry name" value="LSM"/>
    <property type="match status" value="1"/>
</dbReference>
<evidence type="ECO:0000256" key="5">
    <source>
        <dbReference type="ARBA" id="ARBA00022664"/>
    </source>
</evidence>
<dbReference type="CDD" id="cd01721">
    <property type="entry name" value="Sm_D3"/>
    <property type="match status" value="1"/>
</dbReference>
<keyword evidence="8 9" id="KW-0687">Ribonucleoprotein</keyword>
<proteinExistence type="inferred from homology"/>
<comment type="subcellular location">
    <subcellularLocation>
        <location evidence="2">Cytoplasm</location>
        <location evidence="2">Cytosol</location>
    </subcellularLocation>
    <subcellularLocation>
        <location evidence="1 9">Nucleus</location>
    </subcellularLocation>
</comment>
<keyword evidence="13" id="KW-1185">Reference proteome</keyword>
<dbReference type="SMART" id="SM00651">
    <property type="entry name" value="Sm"/>
    <property type="match status" value="1"/>
</dbReference>
<dbReference type="InterPro" id="IPR001163">
    <property type="entry name" value="Sm_dom_euk/arc"/>
</dbReference>
<evidence type="ECO:0000256" key="9">
    <source>
        <dbReference type="RuleBase" id="RU365050"/>
    </source>
</evidence>
<protein>
    <recommendedName>
        <fullName evidence="9">Small nuclear ribonucleoprotein Sm D3</fullName>
        <shortName evidence="9">Sm-D3</shortName>
    </recommendedName>
    <alternativeName>
        <fullName evidence="9">snRNP core protein D3</fullName>
    </alternativeName>
</protein>
<evidence type="ECO:0000256" key="8">
    <source>
        <dbReference type="ARBA" id="ARBA00023274"/>
    </source>
</evidence>
<organism evidence="12 13">
    <name type="scientific">Paratrimastix pyriformis</name>
    <dbReference type="NCBI Taxonomy" id="342808"/>
    <lineage>
        <taxon>Eukaryota</taxon>
        <taxon>Metamonada</taxon>
        <taxon>Preaxostyla</taxon>
        <taxon>Paratrimastigidae</taxon>
        <taxon>Paratrimastix</taxon>
    </lineage>
</organism>
<reference evidence="12" key="1">
    <citation type="journal article" date="2022" name="bioRxiv">
        <title>Genomics of Preaxostyla Flagellates Illuminates Evolutionary Transitions and the Path Towards Mitochondrial Loss.</title>
        <authorList>
            <person name="Novak L.V.F."/>
            <person name="Treitli S.C."/>
            <person name="Pyrih J."/>
            <person name="Halakuc P."/>
            <person name="Pipaliya S.V."/>
            <person name="Vacek V."/>
            <person name="Brzon O."/>
            <person name="Soukal P."/>
            <person name="Eme L."/>
            <person name="Dacks J.B."/>
            <person name="Karnkowska A."/>
            <person name="Elias M."/>
            <person name="Hampl V."/>
        </authorList>
    </citation>
    <scope>NUCLEOTIDE SEQUENCE</scope>
    <source>
        <strain evidence="12">RCP-MX</strain>
    </source>
</reference>
<keyword evidence="4" id="KW-0963">Cytoplasm</keyword>
<dbReference type="InterPro" id="IPR047575">
    <property type="entry name" value="Sm"/>
</dbReference>
<dbReference type="InterPro" id="IPR010920">
    <property type="entry name" value="LSM_dom_sf"/>
</dbReference>
<dbReference type="Gene3D" id="2.30.30.100">
    <property type="match status" value="1"/>
</dbReference>
<dbReference type="GO" id="GO:1990904">
    <property type="term" value="C:ribonucleoprotein complex"/>
    <property type="evidence" value="ECO:0007669"/>
    <property type="project" value="UniProtKB-KW"/>
</dbReference>
<dbReference type="InterPro" id="IPR034099">
    <property type="entry name" value="SmD3"/>
</dbReference>
<keyword evidence="7 9" id="KW-0539">Nucleus</keyword>
<evidence type="ECO:0000256" key="4">
    <source>
        <dbReference type="ARBA" id="ARBA00022490"/>
    </source>
</evidence>
<evidence type="ECO:0000259" key="11">
    <source>
        <dbReference type="PROSITE" id="PS52002"/>
    </source>
</evidence>
<dbReference type="EMBL" id="JAPMOS010000012">
    <property type="protein sequence ID" value="KAJ4460506.1"/>
    <property type="molecule type" value="Genomic_DNA"/>
</dbReference>
<evidence type="ECO:0000256" key="1">
    <source>
        <dbReference type="ARBA" id="ARBA00004123"/>
    </source>
</evidence>
<evidence type="ECO:0000256" key="2">
    <source>
        <dbReference type="ARBA" id="ARBA00004514"/>
    </source>
</evidence>
<evidence type="ECO:0000313" key="13">
    <source>
        <dbReference type="Proteomes" id="UP001141327"/>
    </source>
</evidence>
<dbReference type="Proteomes" id="UP001141327">
    <property type="component" value="Unassembled WGS sequence"/>
</dbReference>
<dbReference type="PANTHER" id="PTHR23338">
    <property type="entry name" value="SMALL NUCLEAR RIBONUCLEOPROTEIN SM"/>
    <property type="match status" value="1"/>
</dbReference>
<sequence length="128" mass="14196">MSIGIPIKLLHEAEGHTVTIELKTHEIYRGHLLDTEDNMNCKLQNATLTHRDGHVTRLEHVYIRGSHVRFMILPDMLQNAPMFRRLEAGKAGQKGRGLGLGLGRAQVLRQKAAQKARARGPPAPGGPR</sequence>
<accession>A0ABQ8UPX6</accession>
<keyword evidence="5 9" id="KW-0507">mRNA processing</keyword>
<evidence type="ECO:0000256" key="3">
    <source>
        <dbReference type="ARBA" id="ARBA00008146"/>
    </source>
</evidence>
<feature type="region of interest" description="Disordered" evidence="10">
    <location>
        <begin position="109"/>
        <end position="128"/>
    </location>
</feature>
<evidence type="ECO:0000313" key="12">
    <source>
        <dbReference type="EMBL" id="KAJ4460506.1"/>
    </source>
</evidence>